<keyword evidence="4" id="KW-0399">Innate immunity</keyword>
<evidence type="ECO:0000313" key="13">
    <source>
        <dbReference type="RefSeq" id="XP_028150869.1"/>
    </source>
</evidence>
<keyword evidence="5" id="KW-0391">Immunity</keyword>
<name>A0A6P7GMK1_DIAVI</name>
<dbReference type="InterPro" id="IPR001542">
    <property type="entry name" value="Defensin_invertebrate/fungal"/>
</dbReference>
<dbReference type="PANTHER" id="PTHR13645">
    <property type="entry name" value="DEFENSIN"/>
    <property type="match status" value="1"/>
</dbReference>
<evidence type="ECO:0000256" key="4">
    <source>
        <dbReference type="ARBA" id="ARBA00022588"/>
    </source>
</evidence>
<dbReference type="GO" id="GO:0005615">
    <property type="term" value="C:extracellular space"/>
    <property type="evidence" value="ECO:0007669"/>
    <property type="project" value="TreeGrafter"/>
</dbReference>
<dbReference type="OrthoDB" id="10038290at2759"/>
<evidence type="ECO:0000256" key="3">
    <source>
        <dbReference type="ARBA" id="ARBA00022529"/>
    </source>
</evidence>
<evidence type="ECO:0000256" key="8">
    <source>
        <dbReference type="ARBA" id="ARBA00023157"/>
    </source>
</evidence>
<dbReference type="GeneID" id="114344222"/>
<keyword evidence="8" id="KW-1015">Disulfide bond</keyword>
<protein>
    <submittedName>
        <fullName evidence="13">Tenecin-1-like</fullName>
    </submittedName>
</protein>
<gene>
    <name evidence="13" type="primary">LOC114344222</name>
</gene>
<dbReference type="EnsemblMetazoa" id="XM_028295068.2">
    <property type="protein sequence ID" value="XP_028150869.1"/>
    <property type="gene ID" value="LOC114344222"/>
</dbReference>
<dbReference type="RefSeq" id="XP_028150869.1">
    <property type="nucleotide sequence ID" value="XM_028295068.1"/>
</dbReference>
<evidence type="ECO:0000313" key="12">
    <source>
        <dbReference type="Proteomes" id="UP001652700"/>
    </source>
</evidence>
<evidence type="ECO:0000256" key="9">
    <source>
        <dbReference type="SAM" id="SignalP"/>
    </source>
</evidence>
<keyword evidence="12" id="KW-1185">Reference proteome</keyword>
<keyword evidence="6" id="KW-0211">Defensin</keyword>
<dbReference type="GO" id="GO:0042742">
    <property type="term" value="P:defense response to bacterium"/>
    <property type="evidence" value="ECO:0007669"/>
    <property type="project" value="UniProtKB-KW"/>
</dbReference>
<dbReference type="AlphaFoldDB" id="A0A6P7GMK1"/>
<feature type="domain" description="Invertebrate defensins family profile" evidence="10">
    <location>
        <begin position="53"/>
        <end position="97"/>
    </location>
</feature>
<dbReference type="GO" id="GO:0006959">
    <property type="term" value="P:humoral immune response"/>
    <property type="evidence" value="ECO:0007669"/>
    <property type="project" value="TreeGrafter"/>
</dbReference>
<evidence type="ECO:0000313" key="11">
    <source>
        <dbReference type="EnsemblMetazoa" id="XP_028150869.1"/>
    </source>
</evidence>
<dbReference type="PANTHER" id="PTHR13645:SF0">
    <property type="entry name" value="DEFENSIN"/>
    <property type="match status" value="1"/>
</dbReference>
<dbReference type="GO" id="GO:0045087">
    <property type="term" value="P:innate immune response"/>
    <property type="evidence" value="ECO:0007669"/>
    <property type="project" value="UniProtKB-KW"/>
</dbReference>
<reference evidence="13" key="1">
    <citation type="submission" date="2025-04" db="UniProtKB">
        <authorList>
            <consortium name="RefSeq"/>
        </authorList>
    </citation>
    <scope>IDENTIFICATION</scope>
    <source>
        <tissue evidence="13">Whole insect</tissue>
    </source>
</reference>
<accession>A0A6P7GMK1</accession>
<dbReference type="InterPro" id="IPR036574">
    <property type="entry name" value="Scorpion_toxin-like_sf"/>
</dbReference>
<dbReference type="KEGG" id="dvv:114344222"/>
<dbReference type="PROSITE" id="PS51378">
    <property type="entry name" value="INVERT_DEFENSINS"/>
    <property type="match status" value="1"/>
</dbReference>
<feature type="chain" id="PRO_5028431408" evidence="9">
    <location>
        <begin position="20"/>
        <end position="97"/>
    </location>
</feature>
<dbReference type="SUPFAM" id="SSF57095">
    <property type="entry name" value="Scorpion toxin-like"/>
    <property type="match status" value="1"/>
</dbReference>
<dbReference type="Pfam" id="PF01097">
    <property type="entry name" value="Defensin_2"/>
    <property type="match status" value="1"/>
</dbReference>
<dbReference type="Proteomes" id="UP001652700">
    <property type="component" value="Unplaced"/>
</dbReference>
<evidence type="ECO:0000256" key="5">
    <source>
        <dbReference type="ARBA" id="ARBA00022859"/>
    </source>
</evidence>
<dbReference type="FunCoup" id="A0A6P7GMK1">
    <property type="interactions" value="70"/>
</dbReference>
<proteinExistence type="predicted"/>
<evidence type="ECO:0000256" key="7">
    <source>
        <dbReference type="ARBA" id="ARBA00023022"/>
    </source>
</evidence>
<reference evidence="11" key="2">
    <citation type="submission" date="2025-05" db="UniProtKB">
        <authorList>
            <consortium name="EnsemblMetazoa"/>
        </authorList>
    </citation>
    <scope>IDENTIFICATION</scope>
</reference>
<feature type="signal peptide" evidence="9">
    <location>
        <begin position="1"/>
        <end position="19"/>
    </location>
</feature>
<evidence type="ECO:0000259" key="10">
    <source>
        <dbReference type="PROSITE" id="PS51378"/>
    </source>
</evidence>
<evidence type="ECO:0000256" key="2">
    <source>
        <dbReference type="ARBA" id="ARBA00022525"/>
    </source>
</evidence>
<dbReference type="CDD" id="cd21806">
    <property type="entry name" value="DEFL_defensin-like"/>
    <property type="match status" value="1"/>
</dbReference>
<keyword evidence="9" id="KW-0732">Signal</keyword>
<evidence type="ECO:0000256" key="1">
    <source>
        <dbReference type="ARBA" id="ARBA00004613"/>
    </source>
</evidence>
<keyword evidence="3" id="KW-0929">Antimicrobial</keyword>
<dbReference type="Gene3D" id="3.30.30.10">
    <property type="entry name" value="Knottin, scorpion toxin-like"/>
    <property type="match status" value="1"/>
</dbReference>
<evidence type="ECO:0000256" key="6">
    <source>
        <dbReference type="ARBA" id="ARBA00022940"/>
    </source>
</evidence>
<keyword evidence="7" id="KW-0044">Antibiotic</keyword>
<comment type="subcellular location">
    <subcellularLocation>
        <location evidence="1">Secreted</location>
    </subcellularLocation>
</comment>
<organism evidence="13">
    <name type="scientific">Diabrotica virgifera virgifera</name>
    <name type="common">western corn rootworm</name>
    <dbReference type="NCBI Taxonomy" id="50390"/>
    <lineage>
        <taxon>Eukaryota</taxon>
        <taxon>Metazoa</taxon>
        <taxon>Ecdysozoa</taxon>
        <taxon>Arthropoda</taxon>
        <taxon>Hexapoda</taxon>
        <taxon>Insecta</taxon>
        <taxon>Pterygota</taxon>
        <taxon>Neoptera</taxon>
        <taxon>Endopterygota</taxon>
        <taxon>Coleoptera</taxon>
        <taxon>Polyphaga</taxon>
        <taxon>Cucujiformia</taxon>
        <taxon>Chrysomeloidea</taxon>
        <taxon>Chrysomelidae</taxon>
        <taxon>Galerucinae</taxon>
        <taxon>Diabroticina</taxon>
        <taxon>Diabroticites</taxon>
        <taxon>Diabrotica</taxon>
    </lineage>
</organism>
<sequence>MKCAIFAIFVLAIVAGINSSPIDQEEPKVIPPDVFIPEDYNPEQKEEHSRVKRFTCDVLSVEAKGVKLNDAACAIHCLTLGKAGGWCDNHKVCNCRR</sequence>
<keyword evidence="2" id="KW-0964">Secreted</keyword>
<dbReference type="InParanoid" id="A0A6P7GMK1"/>